<dbReference type="AlphaFoldDB" id="A0AAQ3NG48"/>
<evidence type="ECO:0000313" key="2">
    <source>
        <dbReference type="Proteomes" id="UP001374535"/>
    </source>
</evidence>
<gene>
    <name evidence="1" type="ORF">V8G54_014175</name>
</gene>
<dbReference type="Proteomes" id="UP001374535">
    <property type="component" value="Chromosome 5"/>
</dbReference>
<reference evidence="1 2" key="1">
    <citation type="journal article" date="2023" name="Life. Sci Alliance">
        <title>Evolutionary insights into 3D genome organization and epigenetic landscape of Vigna mungo.</title>
        <authorList>
            <person name="Junaid A."/>
            <person name="Singh B."/>
            <person name="Bhatia S."/>
        </authorList>
    </citation>
    <scope>NUCLEOTIDE SEQUENCE [LARGE SCALE GENOMIC DNA]</scope>
    <source>
        <strain evidence="1">Urdbean</strain>
    </source>
</reference>
<dbReference type="EMBL" id="CP144696">
    <property type="protein sequence ID" value="WVZ09645.1"/>
    <property type="molecule type" value="Genomic_DNA"/>
</dbReference>
<sequence length="136" mass="14981">MVGINKELRNLAAMVGVGRQQRQQPSFFQHGGTFVADVHGEADDVDVHGETDEATLSFETTGYTGVGGYLDEEKEDVQDVAPLLAILPQLDPHEDVPFLPVNGKQLYNLVIPYNPPWSVVSEICGQIFGTQEYCFL</sequence>
<keyword evidence="2" id="KW-1185">Reference proteome</keyword>
<protein>
    <submittedName>
        <fullName evidence="1">Uncharacterized protein</fullName>
    </submittedName>
</protein>
<organism evidence="1 2">
    <name type="scientific">Vigna mungo</name>
    <name type="common">Black gram</name>
    <name type="synonym">Phaseolus mungo</name>
    <dbReference type="NCBI Taxonomy" id="3915"/>
    <lineage>
        <taxon>Eukaryota</taxon>
        <taxon>Viridiplantae</taxon>
        <taxon>Streptophyta</taxon>
        <taxon>Embryophyta</taxon>
        <taxon>Tracheophyta</taxon>
        <taxon>Spermatophyta</taxon>
        <taxon>Magnoliopsida</taxon>
        <taxon>eudicotyledons</taxon>
        <taxon>Gunneridae</taxon>
        <taxon>Pentapetalae</taxon>
        <taxon>rosids</taxon>
        <taxon>fabids</taxon>
        <taxon>Fabales</taxon>
        <taxon>Fabaceae</taxon>
        <taxon>Papilionoideae</taxon>
        <taxon>50 kb inversion clade</taxon>
        <taxon>NPAAA clade</taxon>
        <taxon>indigoferoid/millettioid clade</taxon>
        <taxon>Phaseoleae</taxon>
        <taxon>Vigna</taxon>
    </lineage>
</organism>
<proteinExistence type="predicted"/>
<evidence type="ECO:0000313" key="1">
    <source>
        <dbReference type="EMBL" id="WVZ09645.1"/>
    </source>
</evidence>
<accession>A0AAQ3NG48</accession>
<name>A0AAQ3NG48_VIGMU</name>